<dbReference type="PANTHER" id="PTHR48466">
    <property type="entry name" value="OS10G0509000 PROTEIN-RELATED"/>
    <property type="match status" value="1"/>
</dbReference>
<comment type="caution">
    <text evidence="10">The sequence shown here is derived from an EMBL/GenBank/DDBJ whole genome shotgun (WGS) entry which is preliminary data.</text>
</comment>
<feature type="coiled-coil region" evidence="8">
    <location>
        <begin position="142"/>
        <end position="191"/>
    </location>
</feature>
<dbReference type="PROSITE" id="PS50828">
    <property type="entry name" value="SMR"/>
    <property type="match status" value="1"/>
</dbReference>
<sequence length="400" mass="44789">MDNIKSIVENADENSLVLLDELGAGTDPGEGSALAMAIIEYFSEHKVLNLTTTHYPELKIFADQNDFAINASMEFDVKSLRPTYKLLMGIPGQSNALTISRRLGLRKEILDKAESYVDPQDQKLNELIKGLVSQRADLSAKQVSLKNSLDQAKIKNQQLELQLASIDKQANEKILEAKNEANRIIAKTKDESKKIIDQIRRERLQNGRQGGRNEQELQRLAHGLDKLRQDGSLEKNKVLKKAKYNKALKIGQDVMVTPYHQVGTIIDKISNNQWQVQLGILKVNVDQDQLERISDAESKKIHQQTQTKASTRVVKNSSKSVSGHIDLRGERYEQAMIDLDRYLDQAVLNNLGTIEIIHGKGSGALRQGVTQMLRSDRRVKSHQFANPNGAGDGATIVELR</sequence>
<keyword evidence="11" id="KW-1185">Reference proteome</keyword>
<dbReference type="InterPro" id="IPR036063">
    <property type="entry name" value="Smr_dom_sf"/>
</dbReference>
<keyword evidence="7" id="KW-0238">DNA-binding</keyword>
<dbReference type="InterPro" id="IPR046893">
    <property type="entry name" value="MSSS"/>
</dbReference>
<dbReference type="PROSITE" id="PS00486">
    <property type="entry name" value="DNA_MISMATCH_REPAIR_2"/>
    <property type="match status" value="1"/>
</dbReference>
<keyword evidence="1" id="KW-0699">rRNA-binding</keyword>
<gene>
    <name evidence="10" type="ORF">Q757_05600</name>
</gene>
<protein>
    <recommendedName>
        <fullName evidence="9">Smr domain-containing protein</fullName>
    </recommendedName>
</protein>
<evidence type="ECO:0000313" key="10">
    <source>
        <dbReference type="EMBL" id="KGO31698.1"/>
    </source>
</evidence>
<dbReference type="Proteomes" id="UP000030023">
    <property type="component" value="Unassembled WGS sequence"/>
</dbReference>
<evidence type="ECO:0000256" key="8">
    <source>
        <dbReference type="SAM" id="Coils"/>
    </source>
</evidence>
<dbReference type="PANTHER" id="PTHR48466:SF2">
    <property type="entry name" value="OS10G0509000 PROTEIN"/>
    <property type="match status" value="1"/>
</dbReference>
<feature type="domain" description="Smr" evidence="9">
    <location>
        <begin position="325"/>
        <end position="400"/>
    </location>
</feature>
<evidence type="ECO:0000256" key="3">
    <source>
        <dbReference type="ARBA" id="ARBA00022759"/>
    </source>
</evidence>
<dbReference type="InterPro" id="IPR045076">
    <property type="entry name" value="MutS"/>
</dbReference>
<evidence type="ECO:0000256" key="2">
    <source>
        <dbReference type="ARBA" id="ARBA00022741"/>
    </source>
</evidence>
<keyword evidence="6" id="KW-0694">RNA-binding</keyword>
<dbReference type="NCBIfam" id="TIGR01069">
    <property type="entry name" value="mutS2"/>
    <property type="match status" value="1"/>
</dbReference>
<evidence type="ECO:0000256" key="7">
    <source>
        <dbReference type="ARBA" id="ARBA00023125"/>
    </source>
</evidence>
<reference evidence="10 11" key="1">
    <citation type="journal article" date="2014" name="Antonie Van Leeuwenhoek">
        <title>Oenococcus alcoholitolerans sp. nov., a lactic acid bacteria isolated from cachaca and ethanol fermentation processes.</title>
        <authorList>
            <person name="Badotti F."/>
            <person name="Moreira A.P."/>
            <person name="Tonon L.A."/>
            <person name="de Lucena B.T."/>
            <person name="Gomes Fde C."/>
            <person name="Kruger R."/>
            <person name="Thompson C.C."/>
            <person name="de Morais M.A.Jr."/>
            <person name="Rosa C.A."/>
            <person name="Thompson F.L."/>
        </authorList>
    </citation>
    <scope>NUCLEOTIDE SEQUENCE [LARGE SCALE GENOMIC DNA]</scope>
    <source>
        <strain evidence="10 11">UFRJ-M7.2.18</strain>
    </source>
</reference>
<evidence type="ECO:0000313" key="11">
    <source>
        <dbReference type="Proteomes" id="UP000030023"/>
    </source>
</evidence>
<dbReference type="Pfam" id="PF01713">
    <property type="entry name" value="Smr"/>
    <property type="match status" value="1"/>
</dbReference>
<keyword evidence="5" id="KW-0067">ATP-binding</keyword>
<name>A0ABR4XQF8_9LACO</name>
<dbReference type="Pfam" id="PF00488">
    <property type="entry name" value="MutS_V"/>
    <property type="match status" value="1"/>
</dbReference>
<dbReference type="SUPFAM" id="SSF52540">
    <property type="entry name" value="P-loop containing nucleoside triphosphate hydrolases"/>
    <property type="match status" value="1"/>
</dbReference>
<dbReference type="SMART" id="SM00463">
    <property type="entry name" value="SMR"/>
    <property type="match status" value="1"/>
</dbReference>
<dbReference type="InterPro" id="IPR027417">
    <property type="entry name" value="P-loop_NTPase"/>
</dbReference>
<dbReference type="SUPFAM" id="SSF160443">
    <property type="entry name" value="SMR domain-like"/>
    <property type="match status" value="1"/>
</dbReference>
<dbReference type="Gene3D" id="3.30.1370.110">
    <property type="match status" value="1"/>
</dbReference>
<dbReference type="Pfam" id="PF20297">
    <property type="entry name" value="MSSS"/>
    <property type="match status" value="1"/>
</dbReference>
<evidence type="ECO:0000256" key="4">
    <source>
        <dbReference type="ARBA" id="ARBA00022801"/>
    </source>
</evidence>
<dbReference type="InterPro" id="IPR002625">
    <property type="entry name" value="Smr_dom"/>
</dbReference>
<keyword evidence="3" id="KW-0255">Endonuclease</keyword>
<dbReference type="EMBL" id="AXCV01000244">
    <property type="protein sequence ID" value="KGO31698.1"/>
    <property type="molecule type" value="Genomic_DNA"/>
</dbReference>
<dbReference type="SMART" id="SM00534">
    <property type="entry name" value="MUTSac"/>
    <property type="match status" value="1"/>
</dbReference>
<dbReference type="Gene3D" id="3.40.50.300">
    <property type="entry name" value="P-loop containing nucleotide triphosphate hydrolases"/>
    <property type="match status" value="1"/>
</dbReference>
<keyword evidence="4" id="KW-0378">Hydrolase</keyword>
<evidence type="ECO:0000256" key="1">
    <source>
        <dbReference type="ARBA" id="ARBA00022730"/>
    </source>
</evidence>
<proteinExistence type="predicted"/>
<dbReference type="InterPro" id="IPR000432">
    <property type="entry name" value="DNA_mismatch_repair_MutS_C"/>
</dbReference>
<accession>A0ABR4XQF8</accession>
<keyword evidence="2" id="KW-0547">Nucleotide-binding</keyword>
<dbReference type="InterPro" id="IPR005747">
    <property type="entry name" value="MutS2"/>
</dbReference>
<evidence type="ECO:0000256" key="6">
    <source>
        <dbReference type="ARBA" id="ARBA00022884"/>
    </source>
</evidence>
<evidence type="ECO:0000259" key="9">
    <source>
        <dbReference type="PROSITE" id="PS50828"/>
    </source>
</evidence>
<keyword evidence="3" id="KW-0540">Nuclease</keyword>
<evidence type="ECO:0000256" key="5">
    <source>
        <dbReference type="ARBA" id="ARBA00022840"/>
    </source>
</evidence>
<keyword evidence="8" id="KW-0175">Coiled coil</keyword>
<organism evidence="10 11">
    <name type="scientific">Oenococcus alcoholitolerans</name>
    <dbReference type="NCBI Taxonomy" id="931074"/>
    <lineage>
        <taxon>Bacteria</taxon>
        <taxon>Bacillati</taxon>
        <taxon>Bacillota</taxon>
        <taxon>Bacilli</taxon>
        <taxon>Lactobacillales</taxon>
        <taxon>Lactobacillaceae</taxon>
        <taxon>Oenococcus</taxon>
    </lineage>
</organism>